<dbReference type="Proteomes" id="UP000502196">
    <property type="component" value="Chromosome"/>
</dbReference>
<sequence>MPSRPVKFVIQAARATRDGDSMVKLEAVAGRTWYPLALIQRPLGRGIMNTKSLCGGSRHL</sequence>
<reference evidence="1 2" key="1">
    <citation type="submission" date="2020-04" db="EMBL/GenBank/DDBJ databases">
        <authorList>
            <person name="Hogendoorn C."/>
        </authorList>
    </citation>
    <scope>NUCLEOTIDE SEQUENCE [LARGE SCALE GENOMIC DNA]</scope>
    <source>
        <strain evidence="1">COOX1</strain>
    </source>
</reference>
<evidence type="ECO:0000313" key="1">
    <source>
        <dbReference type="EMBL" id="CAB3394961.1"/>
    </source>
</evidence>
<organism evidence="1 2">
    <name type="scientific">Kyrpidia spormannii</name>
    <dbReference type="NCBI Taxonomy" id="2055160"/>
    <lineage>
        <taxon>Bacteria</taxon>
        <taxon>Bacillati</taxon>
        <taxon>Bacillota</taxon>
        <taxon>Bacilli</taxon>
        <taxon>Bacillales</taxon>
        <taxon>Alicyclobacillaceae</taxon>
        <taxon>Kyrpidia</taxon>
    </lineage>
</organism>
<dbReference type="AlphaFoldDB" id="A0A6F9EF56"/>
<protein>
    <submittedName>
        <fullName evidence="1">Uncharacterized protein</fullName>
    </submittedName>
</protein>
<accession>A0A6F9EF56</accession>
<proteinExistence type="predicted"/>
<dbReference type="EMBL" id="LR792683">
    <property type="protein sequence ID" value="CAB3394961.1"/>
    <property type="molecule type" value="Genomic_DNA"/>
</dbReference>
<name>A0A6F9EF56_9BACL</name>
<evidence type="ECO:0000313" key="2">
    <source>
        <dbReference type="Proteomes" id="UP000502196"/>
    </source>
</evidence>
<gene>
    <name evidence="1" type="ORF">COOX1_2671</name>
</gene>